<evidence type="ECO:0000313" key="2">
    <source>
        <dbReference type="Proteomes" id="UP000594638"/>
    </source>
</evidence>
<name>A0A8S0UMX6_OLEEU</name>
<keyword evidence="2" id="KW-1185">Reference proteome</keyword>
<sequence>MVLEVSWYPFATGYIKWQGTTYSMVLTRAIFTEGCKSMAANLNVGIISVIGEREIGKPIARTMKKVVVNVS</sequence>
<protein>
    <submittedName>
        <fullName evidence="1">Chaperonin CPN60, mitochondrial</fullName>
    </submittedName>
</protein>
<dbReference type="Gramene" id="OE9A008869T1">
    <property type="protein sequence ID" value="OE9A008869C1"/>
    <property type="gene ID" value="OE9A008869"/>
</dbReference>
<organism evidence="1 2">
    <name type="scientific">Olea europaea subsp. europaea</name>
    <dbReference type="NCBI Taxonomy" id="158383"/>
    <lineage>
        <taxon>Eukaryota</taxon>
        <taxon>Viridiplantae</taxon>
        <taxon>Streptophyta</taxon>
        <taxon>Embryophyta</taxon>
        <taxon>Tracheophyta</taxon>
        <taxon>Spermatophyta</taxon>
        <taxon>Magnoliopsida</taxon>
        <taxon>eudicotyledons</taxon>
        <taxon>Gunneridae</taxon>
        <taxon>Pentapetalae</taxon>
        <taxon>asterids</taxon>
        <taxon>lamiids</taxon>
        <taxon>Lamiales</taxon>
        <taxon>Oleaceae</taxon>
        <taxon>Oleeae</taxon>
        <taxon>Olea</taxon>
    </lineage>
</organism>
<dbReference type="Proteomes" id="UP000594638">
    <property type="component" value="Unassembled WGS sequence"/>
</dbReference>
<evidence type="ECO:0000313" key="1">
    <source>
        <dbReference type="EMBL" id="CAA3021444.1"/>
    </source>
</evidence>
<accession>A0A8S0UMX6</accession>
<dbReference type="EMBL" id="CACTIH010009055">
    <property type="protein sequence ID" value="CAA3021444.1"/>
    <property type="molecule type" value="Genomic_DNA"/>
</dbReference>
<dbReference type="AlphaFoldDB" id="A0A8S0UMX6"/>
<comment type="caution">
    <text evidence="1">The sequence shown here is derived from an EMBL/GenBank/DDBJ whole genome shotgun (WGS) entry which is preliminary data.</text>
</comment>
<gene>
    <name evidence="1" type="ORF">OLEA9_A008869</name>
</gene>
<dbReference type="OrthoDB" id="10619799at2759"/>
<proteinExistence type="predicted"/>
<reference evidence="1 2" key="1">
    <citation type="submission" date="2019-12" db="EMBL/GenBank/DDBJ databases">
        <authorList>
            <person name="Alioto T."/>
            <person name="Alioto T."/>
            <person name="Gomez Garrido J."/>
        </authorList>
    </citation>
    <scope>NUCLEOTIDE SEQUENCE [LARGE SCALE GENOMIC DNA]</scope>
</reference>